<dbReference type="EMBL" id="BMKB01000013">
    <property type="protein sequence ID" value="GGA64783.1"/>
    <property type="molecule type" value="Genomic_DNA"/>
</dbReference>
<name>A0A916W3N8_9HYPH</name>
<dbReference type="Proteomes" id="UP000596977">
    <property type="component" value="Unassembled WGS sequence"/>
</dbReference>
<evidence type="ECO:0000313" key="1">
    <source>
        <dbReference type="EMBL" id="GGA64783.1"/>
    </source>
</evidence>
<organism evidence="1 2">
    <name type="scientific">Pelagibacterium lentulum</name>
    <dbReference type="NCBI Taxonomy" id="2029865"/>
    <lineage>
        <taxon>Bacteria</taxon>
        <taxon>Pseudomonadati</taxon>
        <taxon>Pseudomonadota</taxon>
        <taxon>Alphaproteobacteria</taxon>
        <taxon>Hyphomicrobiales</taxon>
        <taxon>Devosiaceae</taxon>
        <taxon>Pelagibacterium</taxon>
    </lineage>
</organism>
<dbReference type="AlphaFoldDB" id="A0A916W3N8"/>
<comment type="caution">
    <text evidence="1">The sequence shown here is derived from an EMBL/GenBank/DDBJ whole genome shotgun (WGS) entry which is preliminary data.</text>
</comment>
<reference evidence="1 2" key="1">
    <citation type="journal article" date="2014" name="Int. J. Syst. Evol. Microbiol.">
        <title>Complete genome sequence of Corynebacterium casei LMG S-19264T (=DSM 44701T), isolated from a smear-ripened cheese.</title>
        <authorList>
            <consortium name="US DOE Joint Genome Institute (JGI-PGF)"/>
            <person name="Walter F."/>
            <person name="Albersmeier A."/>
            <person name="Kalinowski J."/>
            <person name="Ruckert C."/>
        </authorList>
    </citation>
    <scope>NUCLEOTIDE SEQUENCE [LARGE SCALE GENOMIC DNA]</scope>
    <source>
        <strain evidence="1 2">CGMCC 1.15896</strain>
    </source>
</reference>
<keyword evidence="2" id="KW-1185">Reference proteome</keyword>
<gene>
    <name evidence="1" type="ORF">GCM10011499_39070</name>
</gene>
<protein>
    <submittedName>
        <fullName evidence="1">Uncharacterized protein</fullName>
    </submittedName>
</protein>
<proteinExistence type="predicted"/>
<sequence length="70" mass="8093">MKDVPLEWKILWLEKRVSSLRACQSVNHQFSTPKAALQSDRELQTAQAILQDYEAQRIEKGLKGRRRANG</sequence>
<accession>A0A916W3N8</accession>
<evidence type="ECO:0000313" key="2">
    <source>
        <dbReference type="Proteomes" id="UP000596977"/>
    </source>
</evidence>